<evidence type="ECO:0000256" key="6">
    <source>
        <dbReference type="SAM" id="MobiDB-lite"/>
    </source>
</evidence>
<evidence type="ECO:0000259" key="8">
    <source>
        <dbReference type="Pfam" id="PF00361"/>
    </source>
</evidence>
<protein>
    <submittedName>
        <fullName evidence="10">Proton-conducting membrane transporter</fullName>
    </submittedName>
</protein>
<dbReference type="Pfam" id="PF00662">
    <property type="entry name" value="Proton_antipo_N"/>
    <property type="match status" value="1"/>
</dbReference>
<evidence type="ECO:0000259" key="9">
    <source>
        <dbReference type="Pfam" id="PF00662"/>
    </source>
</evidence>
<dbReference type="PRINTS" id="PR01434">
    <property type="entry name" value="NADHDHGNASE5"/>
</dbReference>
<dbReference type="RefSeq" id="WP_395820302.1">
    <property type="nucleotide sequence ID" value="NZ_CP043494.1"/>
</dbReference>
<dbReference type="EMBL" id="CP043494">
    <property type="protein sequence ID" value="WNG45454.1"/>
    <property type="molecule type" value="Genomic_DNA"/>
</dbReference>
<dbReference type="PANTHER" id="PTHR42829">
    <property type="entry name" value="NADH-UBIQUINONE OXIDOREDUCTASE CHAIN 5"/>
    <property type="match status" value="1"/>
</dbReference>
<feature type="transmembrane region" description="Helical" evidence="7">
    <location>
        <begin position="223"/>
        <end position="243"/>
    </location>
</feature>
<organism evidence="10 11">
    <name type="scientific">Archangium minus</name>
    <dbReference type="NCBI Taxonomy" id="83450"/>
    <lineage>
        <taxon>Bacteria</taxon>
        <taxon>Pseudomonadati</taxon>
        <taxon>Myxococcota</taxon>
        <taxon>Myxococcia</taxon>
        <taxon>Myxococcales</taxon>
        <taxon>Cystobacterineae</taxon>
        <taxon>Archangiaceae</taxon>
        <taxon>Archangium</taxon>
    </lineage>
</organism>
<keyword evidence="11" id="KW-1185">Reference proteome</keyword>
<feature type="compositionally biased region" description="Polar residues" evidence="6">
    <location>
        <begin position="463"/>
        <end position="474"/>
    </location>
</feature>
<feature type="transmembrane region" description="Helical" evidence="7">
    <location>
        <begin position="87"/>
        <end position="112"/>
    </location>
</feature>
<feature type="transmembrane region" description="Helical" evidence="7">
    <location>
        <begin position="182"/>
        <end position="203"/>
    </location>
</feature>
<evidence type="ECO:0000256" key="7">
    <source>
        <dbReference type="SAM" id="Phobius"/>
    </source>
</evidence>
<dbReference type="Pfam" id="PF00361">
    <property type="entry name" value="Proton_antipo_M"/>
    <property type="match status" value="1"/>
</dbReference>
<proteinExistence type="predicted"/>
<evidence type="ECO:0000313" key="10">
    <source>
        <dbReference type="EMBL" id="WNG45454.1"/>
    </source>
</evidence>
<dbReference type="Proteomes" id="UP001611383">
    <property type="component" value="Chromosome"/>
</dbReference>
<accession>A0ABY9WQL9</accession>
<dbReference type="PANTHER" id="PTHR42829:SF2">
    <property type="entry name" value="NADH-UBIQUINONE OXIDOREDUCTASE CHAIN 5"/>
    <property type="match status" value="1"/>
</dbReference>
<evidence type="ECO:0000256" key="1">
    <source>
        <dbReference type="ARBA" id="ARBA00004127"/>
    </source>
</evidence>
<reference evidence="10 11" key="1">
    <citation type="submission" date="2019-08" db="EMBL/GenBank/DDBJ databases">
        <title>Archangium and Cystobacter genomes.</title>
        <authorList>
            <person name="Chen I.-C.K."/>
            <person name="Wielgoss S."/>
        </authorList>
    </citation>
    <scope>NUCLEOTIDE SEQUENCE [LARGE SCALE GENOMIC DNA]</scope>
    <source>
        <strain evidence="10 11">Cbm 6</strain>
    </source>
</reference>
<dbReference type="InterPro" id="IPR001516">
    <property type="entry name" value="Proton_antipo_N"/>
</dbReference>
<keyword evidence="3 7" id="KW-1133">Transmembrane helix</keyword>
<feature type="transmembrane region" description="Helical" evidence="7">
    <location>
        <begin position="45"/>
        <end position="67"/>
    </location>
</feature>
<sequence length="474" mass="51691">MSRIEVLEVGWLAATVPLWPLLAFLLLGGVMLVHRAPRERTVVRWVLGALWLSLGCSVVTAASLLLHHQDVLEVEVGRWFSAGDYSFMVSFFVDRLSVTMMVLTSAITLFIGRFSVNYLHREPGFARFFLLLALFATGMLLLVESGSIDLLFVGWELVGLTSALLIGFFHERATPVRSGLRAFTIYRLCDMGLLVAVVLLHHFAGSAEWADALGDRPWPGPAVTLGVVPATVLGLCLMVAAMGKSAQLPFSSWLPRAMEGPTPSSALFYGALSVHAGLYLLLRAEPLLEHAPVVRMALVGVGLLTAMHATLVWRVQTDVKSSLAYGVLTQVGLMFAEVGLGLYRLALVHLVAHACLRCLQLLRAPSALREVQARRAALRAAKPPTVAVAHQVLPEGVLRRFYRLALDRFGLEVLYARWVTGPLLRVGQGMDRAERRWVGALSGWMPSNEPALPPQQPEMRPAEQSSGGQSTGAL</sequence>
<dbReference type="InterPro" id="IPR003945">
    <property type="entry name" value="NU5C-like"/>
</dbReference>
<dbReference type="InterPro" id="IPR001750">
    <property type="entry name" value="ND/Mrp_TM"/>
</dbReference>
<feature type="transmembrane region" description="Helical" evidence="7">
    <location>
        <begin position="325"/>
        <end position="346"/>
    </location>
</feature>
<gene>
    <name evidence="10" type="ORF">F0U60_16105</name>
</gene>
<feature type="domain" description="NADH:quinone oxidoreductase/Mrp antiporter transmembrane" evidence="8">
    <location>
        <begin position="148"/>
        <end position="370"/>
    </location>
</feature>
<keyword evidence="2 5" id="KW-0812">Transmembrane</keyword>
<feature type="transmembrane region" description="Helical" evidence="7">
    <location>
        <begin position="148"/>
        <end position="170"/>
    </location>
</feature>
<evidence type="ECO:0000256" key="4">
    <source>
        <dbReference type="ARBA" id="ARBA00023136"/>
    </source>
</evidence>
<feature type="transmembrane region" description="Helical" evidence="7">
    <location>
        <begin position="264"/>
        <end position="282"/>
    </location>
</feature>
<comment type="subcellular location">
    <subcellularLocation>
        <location evidence="1">Endomembrane system</location>
        <topology evidence="1">Multi-pass membrane protein</topology>
    </subcellularLocation>
    <subcellularLocation>
        <location evidence="5">Membrane</location>
        <topology evidence="5">Multi-pass membrane protein</topology>
    </subcellularLocation>
</comment>
<feature type="transmembrane region" description="Helical" evidence="7">
    <location>
        <begin position="294"/>
        <end position="313"/>
    </location>
</feature>
<name>A0ABY9WQL9_9BACT</name>
<feature type="transmembrane region" description="Helical" evidence="7">
    <location>
        <begin position="12"/>
        <end position="33"/>
    </location>
</feature>
<feature type="transmembrane region" description="Helical" evidence="7">
    <location>
        <begin position="124"/>
        <end position="142"/>
    </location>
</feature>
<evidence type="ECO:0000256" key="2">
    <source>
        <dbReference type="ARBA" id="ARBA00022692"/>
    </source>
</evidence>
<feature type="domain" description="NADH-Ubiquinone oxidoreductase (complex I) chain 5 N-terminal" evidence="9">
    <location>
        <begin position="79"/>
        <end position="129"/>
    </location>
</feature>
<evidence type="ECO:0000256" key="5">
    <source>
        <dbReference type="RuleBase" id="RU000320"/>
    </source>
</evidence>
<evidence type="ECO:0000313" key="11">
    <source>
        <dbReference type="Proteomes" id="UP001611383"/>
    </source>
</evidence>
<keyword evidence="4 7" id="KW-0472">Membrane</keyword>
<feature type="region of interest" description="Disordered" evidence="6">
    <location>
        <begin position="446"/>
        <end position="474"/>
    </location>
</feature>
<evidence type="ECO:0000256" key="3">
    <source>
        <dbReference type="ARBA" id="ARBA00022989"/>
    </source>
</evidence>